<dbReference type="Proteomes" id="UP000323105">
    <property type="component" value="Unassembled WGS sequence"/>
</dbReference>
<dbReference type="AlphaFoldDB" id="A0A5A7MHK1"/>
<dbReference type="SUPFAM" id="SSF53850">
    <property type="entry name" value="Periplasmic binding protein-like II"/>
    <property type="match status" value="1"/>
</dbReference>
<dbReference type="PANTHER" id="PTHR42928:SF5">
    <property type="entry name" value="BLR1237 PROTEIN"/>
    <property type="match status" value="1"/>
</dbReference>
<sequence length="324" mass="33854">MNRRQILASIAAAGALTTMATARAEAAFPEKPITFVVPYLAGGTTDLVARVVGEHMARTLGQPVVIENKPGAGGNIGMDVVAKSKPDGYTIGFGAISTNALNPHIYKSMAFDPRKDFTAVSMLGYSTIVLEVGKSFPANNVQEFIAYIKANPGLQYGTAGAGTSMHLAGVMFAQMTGLDTVHVPYKGSVPGITDMLGGHLPAMFDNLPASLPHIQAGKLKALAVAGSERSPSLPNVPTIAESGLKGYAVDPWFGVYGPAKLDPAITAKLNTAINQALNDPAVKDKLVQAGFTPKGSAAQGFEALTQSEYKRLGEVARKAQMQVN</sequence>
<accession>A0A5A7MHK1</accession>
<comment type="caution">
    <text evidence="3">The sequence shown here is derived from an EMBL/GenBank/DDBJ whole genome shotgun (WGS) entry which is preliminary data.</text>
</comment>
<organism evidence="3 4">
    <name type="scientific">Comamonas testosteroni</name>
    <name type="common">Pseudomonas testosteroni</name>
    <dbReference type="NCBI Taxonomy" id="285"/>
    <lineage>
        <taxon>Bacteria</taxon>
        <taxon>Pseudomonadati</taxon>
        <taxon>Pseudomonadota</taxon>
        <taxon>Betaproteobacteria</taxon>
        <taxon>Burkholderiales</taxon>
        <taxon>Comamonadaceae</taxon>
        <taxon>Comamonas</taxon>
    </lineage>
</organism>
<dbReference type="PANTHER" id="PTHR42928">
    <property type="entry name" value="TRICARBOXYLATE-BINDING PROTEIN"/>
    <property type="match status" value="1"/>
</dbReference>
<name>A0A5A7MHK1_COMTE</name>
<reference evidence="3 4" key="1">
    <citation type="journal article" date="2019" name="Microbiol. Resour. Announc.">
        <title>Draft Genome Sequence of Comamonas testosteroni TA441, a Bacterium That Has a Cryptic Phenol Degradation Gene Cluster.</title>
        <authorList>
            <person name="Arai H."/>
            <person name="Ishii M."/>
        </authorList>
    </citation>
    <scope>NUCLEOTIDE SEQUENCE [LARGE SCALE GENOMIC DNA]</scope>
    <source>
        <strain evidence="3 4">TA441</strain>
    </source>
</reference>
<dbReference type="PIRSF" id="PIRSF017082">
    <property type="entry name" value="YflP"/>
    <property type="match status" value="1"/>
</dbReference>
<feature type="signal peptide" evidence="2">
    <location>
        <begin position="1"/>
        <end position="24"/>
    </location>
</feature>
<evidence type="ECO:0000256" key="1">
    <source>
        <dbReference type="ARBA" id="ARBA00006987"/>
    </source>
</evidence>
<evidence type="ECO:0000313" key="4">
    <source>
        <dbReference type="Proteomes" id="UP000323105"/>
    </source>
</evidence>
<keyword evidence="2" id="KW-0732">Signal</keyword>
<proteinExistence type="inferred from homology"/>
<dbReference type="Gene3D" id="3.40.190.150">
    <property type="entry name" value="Bordetella uptake gene, domain 1"/>
    <property type="match status" value="1"/>
</dbReference>
<dbReference type="Pfam" id="PF03401">
    <property type="entry name" value="TctC"/>
    <property type="match status" value="1"/>
</dbReference>
<dbReference type="RefSeq" id="WP_149356748.1">
    <property type="nucleotide sequence ID" value="NZ_BKBW01000011.1"/>
</dbReference>
<dbReference type="EMBL" id="BKBW01000011">
    <property type="protein sequence ID" value="GEQ77317.1"/>
    <property type="molecule type" value="Genomic_DNA"/>
</dbReference>
<dbReference type="InterPro" id="IPR042100">
    <property type="entry name" value="Bug_dom1"/>
</dbReference>
<comment type="similarity">
    <text evidence="1">Belongs to the UPF0065 (bug) family.</text>
</comment>
<dbReference type="InterPro" id="IPR005064">
    <property type="entry name" value="BUG"/>
</dbReference>
<gene>
    <name evidence="3" type="ORF">CTTA_4322</name>
</gene>
<protein>
    <submittedName>
        <fullName evidence="3">MFS transporter</fullName>
    </submittedName>
</protein>
<dbReference type="Gene3D" id="3.40.190.10">
    <property type="entry name" value="Periplasmic binding protein-like II"/>
    <property type="match status" value="1"/>
</dbReference>
<evidence type="ECO:0000313" key="3">
    <source>
        <dbReference type="EMBL" id="GEQ77317.1"/>
    </source>
</evidence>
<dbReference type="CDD" id="cd07012">
    <property type="entry name" value="PBP2_Bug_TTT"/>
    <property type="match status" value="1"/>
</dbReference>
<evidence type="ECO:0000256" key="2">
    <source>
        <dbReference type="SAM" id="SignalP"/>
    </source>
</evidence>
<feature type="chain" id="PRO_5023068374" evidence="2">
    <location>
        <begin position="25"/>
        <end position="324"/>
    </location>
</feature>